<dbReference type="GO" id="GO:0034274">
    <property type="term" value="C:Atg12-Atg5-Atg16 complex"/>
    <property type="evidence" value="ECO:0007669"/>
    <property type="project" value="TreeGrafter"/>
</dbReference>
<organism evidence="10 11">
    <name type="scientific">Emiliania huxleyi (strain CCMP1516)</name>
    <dbReference type="NCBI Taxonomy" id="280463"/>
    <lineage>
        <taxon>Eukaryota</taxon>
        <taxon>Haptista</taxon>
        <taxon>Haptophyta</taxon>
        <taxon>Prymnesiophyceae</taxon>
        <taxon>Isochrysidales</taxon>
        <taxon>Noelaerhabdaceae</taxon>
        <taxon>Emiliania</taxon>
    </lineage>
</organism>
<evidence type="ECO:0000259" key="8">
    <source>
        <dbReference type="Pfam" id="PF20637"/>
    </source>
</evidence>
<reference evidence="11" key="1">
    <citation type="journal article" date="2013" name="Nature">
        <title>Pan genome of the phytoplankton Emiliania underpins its global distribution.</title>
        <authorList>
            <person name="Read B.A."/>
            <person name="Kegel J."/>
            <person name="Klute M.J."/>
            <person name="Kuo A."/>
            <person name="Lefebvre S.C."/>
            <person name="Maumus F."/>
            <person name="Mayer C."/>
            <person name="Miller J."/>
            <person name="Monier A."/>
            <person name="Salamov A."/>
            <person name="Young J."/>
            <person name="Aguilar M."/>
            <person name="Claverie J.M."/>
            <person name="Frickenhaus S."/>
            <person name="Gonzalez K."/>
            <person name="Herman E.K."/>
            <person name="Lin Y.C."/>
            <person name="Napier J."/>
            <person name="Ogata H."/>
            <person name="Sarno A.F."/>
            <person name="Shmutz J."/>
            <person name="Schroeder D."/>
            <person name="de Vargas C."/>
            <person name="Verret F."/>
            <person name="von Dassow P."/>
            <person name="Valentin K."/>
            <person name="Van de Peer Y."/>
            <person name="Wheeler G."/>
            <person name="Dacks J.B."/>
            <person name="Delwiche C.F."/>
            <person name="Dyhrman S.T."/>
            <person name="Glockner G."/>
            <person name="John U."/>
            <person name="Richards T."/>
            <person name="Worden A.Z."/>
            <person name="Zhang X."/>
            <person name="Grigoriev I.V."/>
            <person name="Allen A.E."/>
            <person name="Bidle K."/>
            <person name="Borodovsky M."/>
            <person name="Bowler C."/>
            <person name="Brownlee C."/>
            <person name="Cock J.M."/>
            <person name="Elias M."/>
            <person name="Gladyshev V.N."/>
            <person name="Groth M."/>
            <person name="Guda C."/>
            <person name="Hadaegh A."/>
            <person name="Iglesias-Rodriguez M.D."/>
            <person name="Jenkins J."/>
            <person name="Jones B.M."/>
            <person name="Lawson T."/>
            <person name="Leese F."/>
            <person name="Lindquist E."/>
            <person name="Lobanov A."/>
            <person name="Lomsadze A."/>
            <person name="Malik S.B."/>
            <person name="Marsh M.E."/>
            <person name="Mackinder L."/>
            <person name="Mock T."/>
            <person name="Mueller-Roeber B."/>
            <person name="Pagarete A."/>
            <person name="Parker M."/>
            <person name="Probert I."/>
            <person name="Quesneville H."/>
            <person name="Raines C."/>
            <person name="Rensing S.A."/>
            <person name="Riano-Pachon D.M."/>
            <person name="Richier S."/>
            <person name="Rokitta S."/>
            <person name="Shiraiwa Y."/>
            <person name="Soanes D.M."/>
            <person name="van der Giezen M."/>
            <person name="Wahlund T.M."/>
            <person name="Williams B."/>
            <person name="Wilson W."/>
            <person name="Wolfe G."/>
            <person name="Wurch L.L."/>
        </authorList>
    </citation>
    <scope>NUCLEOTIDE SEQUENCE</scope>
</reference>
<dbReference type="GO" id="GO:0000422">
    <property type="term" value="P:autophagy of mitochondrion"/>
    <property type="evidence" value="ECO:0007669"/>
    <property type="project" value="TreeGrafter"/>
</dbReference>
<dbReference type="Pfam" id="PF20638">
    <property type="entry name" value="ATG5_UblA"/>
    <property type="match status" value="1"/>
</dbReference>
<feature type="region of interest" description="Disordered" evidence="6">
    <location>
        <begin position="176"/>
        <end position="235"/>
    </location>
</feature>
<dbReference type="InterPro" id="IPR048318">
    <property type="entry name" value="ATG5_UblB"/>
</dbReference>
<dbReference type="KEGG" id="ehx:EMIHUDRAFT_453758"/>
<dbReference type="GO" id="GO:0061908">
    <property type="term" value="C:phagophore"/>
    <property type="evidence" value="ECO:0007669"/>
    <property type="project" value="TreeGrafter"/>
</dbReference>
<comment type="similarity">
    <text evidence="1 5">Belongs to the ATG5 family.</text>
</comment>
<keyword evidence="4 5" id="KW-0072">Autophagy</keyword>
<name>A0A0D3I0N4_EMIH1</name>
<dbReference type="Proteomes" id="UP000013827">
    <property type="component" value="Unassembled WGS sequence"/>
</dbReference>
<dbReference type="STRING" id="2903.R1D7Q4"/>
<feature type="domain" description="Autophagy protein ATG5 UblB" evidence="7">
    <location>
        <begin position="263"/>
        <end position="352"/>
    </location>
</feature>
<evidence type="ECO:0000259" key="7">
    <source>
        <dbReference type="Pfam" id="PF04106"/>
    </source>
</evidence>
<dbReference type="PaxDb" id="2903-EOD04819"/>
<comment type="subunit">
    <text evidence="5">Conjugated with ATG12.</text>
</comment>
<feature type="domain" description="Autophagy protein ATG5 UblA" evidence="9">
    <location>
        <begin position="15"/>
        <end position="116"/>
    </location>
</feature>
<dbReference type="Pfam" id="PF20637">
    <property type="entry name" value="ATG5_HBR"/>
    <property type="match status" value="1"/>
</dbReference>
<dbReference type="GO" id="GO:0006995">
    <property type="term" value="P:cellular response to nitrogen starvation"/>
    <property type="evidence" value="ECO:0007669"/>
    <property type="project" value="TreeGrafter"/>
</dbReference>
<evidence type="ECO:0000256" key="3">
    <source>
        <dbReference type="ARBA" id="ARBA00022843"/>
    </source>
</evidence>
<dbReference type="InterPro" id="IPR042527">
    <property type="entry name" value="Atg5_UblA_dom_sf"/>
</dbReference>
<dbReference type="Gene3D" id="3.10.20.620">
    <property type="match status" value="1"/>
</dbReference>
<dbReference type="Gene3D" id="1.10.246.190">
    <property type="entry name" value="Autophagy protein Apg5, helix rich domain"/>
    <property type="match status" value="1"/>
</dbReference>
<feature type="domain" description="Autophagy protein ATG5 alpha-helical bundle region" evidence="8">
    <location>
        <begin position="129"/>
        <end position="169"/>
    </location>
</feature>
<dbReference type="PANTHER" id="PTHR13040:SF2">
    <property type="entry name" value="AUTOPHAGY PROTEIN 5"/>
    <property type="match status" value="1"/>
</dbReference>
<feature type="compositionally biased region" description="Low complexity" evidence="6">
    <location>
        <begin position="203"/>
        <end position="235"/>
    </location>
</feature>
<protein>
    <recommendedName>
        <fullName evidence="5">Autophagy protein 5</fullName>
    </recommendedName>
</protein>
<evidence type="ECO:0000313" key="10">
    <source>
        <dbReference type="EnsemblProtists" id="EOD04819"/>
    </source>
</evidence>
<dbReference type="RefSeq" id="XP_005757248.1">
    <property type="nucleotide sequence ID" value="XM_005757191.1"/>
</dbReference>
<accession>A0A0D3I0N4</accession>
<evidence type="ECO:0000256" key="1">
    <source>
        <dbReference type="ARBA" id="ARBA00006910"/>
    </source>
</evidence>
<keyword evidence="5" id="KW-0472">Membrane</keyword>
<comment type="function">
    <text evidence="5">Involved in autophagic vesicle formation.</text>
</comment>
<sequence>MEGQMEAAEARELAWAGCIPAVFSLAQDEVTTLEPPPCYHANLPRQSWLPLVTGEVVEHFLPFAPPMARASSMWMQCRGEPLRWQVPVGVLFDLLTSGDDQPGNGDMLPWQLTVRFQARPTDQLRGSVDDAKALVRSALKESAFLRCGSAQPVMDLSPLDDARIFEALCSASPIEAGSPAPAPSSGGSPPPLPPPSCLPPASPVSSQAAAGQAASQQTPAGKQGQPSASDAPASSPYEVYCQARTPLEASLLRSLGSRGERAVPTRAFVAQREWRQLPVAPLLPSGDPTTLADALALLLPRAFAAASDAESSGGEGQRPTAIVQGVVVELNTPVSWLYEACSHPDGFLYVVCLMPQSQRTRG</sequence>
<dbReference type="GO" id="GO:0005776">
    <property type="term" value="C:autophagosome"/>
    <property type="evidence" value="ECO:0007669"/>
    <property type="project" value="TreeGrafter"/>
</dbReference>
<dbReference type="GO" id="GO:0034727">
    <property type="term" value="P:piecemeal microautophagy of the nucleus"/>
    <property type="evidence" value="ECO:0007669"/>
    <property type="project" value="TreeGrafter"/>
</dbReference>
<dbReference type="InterPro" id="IPR007239">
    <property type="entry name" value="Atg5"/>
</dbReference>
<dbReference type="Pfam" id="PF04106">
    <property type="entry name" value="ATG5_UblB"/>
    <property type="match status" value="1"/>
</dbReference>
<evidence type="ECO:0000256" key="4">
    <source>
        <dbReference type="ARBA" id="ARBA00023006"/>
    </source>
</evidence>
<reference evidence="10" key="2">
    <citation type="submission" date="2024-10" db="UniProtKB">
        <authorList>
            <consortium name="EnsemblProtists"/>
        </authorList>
    </citation>
    <scope>IDENTIFICATION</scope>
</reference>
<keyword evidence="3 5" id="KW-0832">Ubl conjugation</keyword>
<dbReference type="GeneID" id="17250992"/>
<dbReference type="InterPro" id="IPR048939">
    <property type="entry name" value="ATG5_UblA"/>
</dbReference>
<evidence type="ECO:0000313" key="11">
    <source>
        <dbReference type="Proteomes" id="UP000013827"/>
    </source>
</evidence>
<comment type="subcellular location">
    <subcellularLocation>
        <location evidence="5">Preautophagosomal structure membrane</location>
        <topology evidence="5">Peripheral membrane protein</topology>
    </subcellularLocation>
</comment>
<dbReference type="Gene3D" id="3.10.20.90">
    <property type="entry name" value="Phosphatidylinositol 3-kinase Catalytic Subunit, Chain A, domain 1"/>
    <property type="match status" value="1"/>
</dbReference>
<keyword evidence="11" id="KW-1185">Reference proteome</keyword>
<feature type="compositionally biased region" description="Pro residues" evidence="6">
    <location>
        <begin position="188"/>
        <end position="202"/>
    </location>
</feature>
<dbReference type="GO" id="GO:0019776">
    <property type="term" value="F:Atg8-family ligase activity"/>
    <property type="evidence" value="ECO:0007669"/>
    <property type="project" value="TreeGrafter"/>
</dbReference>
<dbReference type="EnsemblProtists" id="EOD04819">
    <property type="protein sequence ID" value="EOD04819"/>
    <property type="gene ID" value="EMIHUDRAFT_453758"/>
</dbReference>
<dbReference type="GO" id="GO:0044233">
    <property type="term" value="C:mitochondria-associated endoplasmic reticulum membrane contact site"/>
    <property type="evidence" value="ECO:0007669"/>
    <property type="project" value="TreeGrafter"/>
</dbReference>
<dbReference type="GO" id="GO:0034045">
    <property type="term" value="C:phagophore assembly site membrane"/>
    <property type="evidence" value="ECO:0007669"/>
    <property type="project" value="UniProtKB-SubCell"/>
</dbReference>
<dbReference type="InterPro" id="IPR042526">
    <property type="entry name" value="Atg5_HR"/>
</dbReference>
<dbReference type="InterPro" id="IPR048940">
    <property type="entry name" value="ATG5_HBR"/>
</dbReference>
<feature type="compositionally biased region" description="Low complexity" evidence="6">
    <location>
        <begin position="176"/>
        <end position="187"/>
    </location>
</feature>
<evidence type="ECO:0000256" key="5">
    <source>
        <dbReference type="RuleBase" id="RU361202"/>
    </source>
</evidence>
<dbReference type="HOGENOM" id="CLU_051894_0_0_1"/>
<dbReference type="AlphaFoldDB" id="A0A0D3I0N4"/>
<proteinExistence type="inferred from homology"/>
<dbReference type="PANTHER" id="PTHR13040">
    <property type="entry name" value="AUTOPHAGY PROTEIN 5"/>
    <property type="match status" value="1"/>
</dbReference>
<evidence type="ECO:0000259" key="9">
    <source>
        <dbReference type="Pfam" id="PF20638"/>
    </source>
</evidence>
<evidence type="ECO:0000256" key="6">
    <source>
        <dbReference type="SAM" id="MobiDB-lite"/>
    </source>
</evidence>
<dbReference type="eggNOG" id="KOG2976">
    <property type="taxonomic scope" value="Eukaryota"/>
</dbReference>
<keyword evidence="2 5" id="KW-1017">Isopeptide bond</keyword>
<evidence type="ECO:0000256" key="2">
    <source>
        <dbReference type="ARBA" id="ARBA00022499"/>
    </source>
</evidence>